<protein>
    <submittedName>
        <fullName evidence="4">Carbohydrate binding protein with CBM6 domain</fullName>
    </submittedName>
</protein>
<dbReference type="EMBL" id="VFOZ01000002">
    <property type="protein sequence ID" value="TQL90898.1"/>
    <property type="molecule type" value="Genomic_DNA"/>
</dbReference>
<feature type="chain" id="PRO_5022098229" evidence="2">
    <location>
        <begin position="32"/>
        <end position="515"/>
    </location>
</feature>
<accession>A0A543C1G1</accession>
<dbReference type="Pfam" id="PF18099">
    <property type="entry name" value="CBM_35_2"/>
    <property type="match status" value="1"/>
</dbReference>
<dbReference type="GO" id="GO:0030246">
    <property type="term" value="F:carbohydrate binding"/>
    <property type="evidence" value="ECO:0007669"/>
    <property type="project" value="InterPro"/>
</dbReference>
<dbReference type="AlphaFoldDB" id="A0A543C1G1"/>
<dbReference type="RefSeq" id="WP_185792707.1">
    <property type="nucleotide sequence ID" value="NZ_VFOZ01000002.1"/>
</dbReference>
<feature type="signal peptide" evidence="2">
    <location>
        <begin position="1"/>
        <end position="31"/>
    </location>
</feature>
<dbReference type="Gene3D" id="2.60.120.260">
    <property type="entry name" value="Galactose-binding domain-like"/>
    <property type="match status" value="1"/>
</dbReference>
<proteinExistence type="predicted"/>
<feature type="domain" description="CBM6" evidence="3">
    <location>
        <begin position="382"/>
        <end position="515"/>
    </location>
</feature>
<dbReference type="Pfam" id="PF16402">
    <property type="entry name" value="DUF5010"/>
    <property type="match status" value="1"/>
</dbReference>
<dbReference type="InterPro" id="IPR006584">
    <property type="entry name" value="Cellulose-bd_IV"/>
</dbReference>
<dbReference type="InterPro" id="IPR006311">
    <property type="entry name" value="TAT_signal"/>
</dbReference>
<dbReference type="PROSITE" id="PS51318">
    <property type="entry name" value="TAT"/>
    <property type="match status" value="1"/>
</dbReference>
<gene>
    <name evidence="4" type="ORF">FB559_8215</name>
</gene>
<dbReference type="SUPFAM" id="SSF49785">
    <property type="entry name" value="Galactose-binding domain-like"/>
    <property type="match status" value="1"/>
</dbReference>
<comment type="caution">
    <text evidence="4">The sequence shown here is derived from an EMBL/GenBank/DDBJ whole genome shotgun (WGS) entry which is preliminary data.</text>
</comment>
<dbReference type="InterPro" id="IPR032178">
    <property type="entry name" value="DUF5010"/>
</dbReference>
<dbReference type="InterPro" id="IPR041342">
    <property type="entry name" value="CBM35"/>
</dbReference>
<evidence type="ECO:0000256" key="2">
    <source>
        <dbReference type="SAM" id="SignalP"/>
    </source>
</evidence>
<dbReference type="Proteomes" id="UP000316096">
    <property type="component" value="Unassembled WGS sequence"/>
</dbReference>
<sequence length="515" mass="55592">MRGRRRSSLYVTAAVASVAAVVPLAPSGAQAPAGALPARAPAATSGYLGVTFGFSGTTLHGGPYENQGNAVYGIPMFKATSDENAFWDNYVEELLAAGVDFVAPTIRGYIPGKEQYNGGGDTRKLAGLVAAINRAGAADRLKISALDDTPASLTDKKNLDKHNAGGYSPPFDVGDVNGTGEGGLKYWWDNNLRAFFQAVPDNMRFKIDGRPVIYEWSLNDFAFSDQDNGNITKFVNAMRQKAKAEFNVDPYLIADQSWTQQDPSSAAVVDGVHAWFPVPGGETMTTFNGRSYGVTVPGFHFASGSTNMNIDANHGQTLAGNLQKTAGSGAYATLVEGFSDWEENATMWRTEPGTYDQRRYDYPNQMINILRRYSRNPYPADLRVQAESADGYQDTTAGNQWNLYRDGDIDVEKTTDTGGGWDVGGIASGEWLQWQEIPLQGSVTLKARVATTEAGRQLRFVVDGVAGPTVTLPNTGGWQTYQTVNAGTFSLAAGSTHTVRVEFVSGPLNLNYWTN</sequence>
<organism evidence="4 5">
    <name type="scientific">Actinoallomurus bryophytorum</name>
    <dbReference type="NCBI Taxonomy" id="1490222"/>
    <lineage>
        <taxon>Bacteria</taxon>
        <taxon>Bacillati</taxon>
        <taxon>Actinomycetota</taxon>
        <taxon>Actinomycetes</taxon>
        <taxon>Streptosporangiales</taxon>
        <taxon>Thermomonosporaceae</taxon>
        <taxon>Actinoallomurus</taxon>
    </lineage>
</organism>
<dbReference type="InterPro" id="IPR008979">
    <property type="entry name" value="Galactose-bd-like_sf"/>
</dbReference>
<evidence type="ECO:0000259" key="3">
    <source>
        <dbReference type="PROSITE" id="PS51175"/>
    </source>
</evidence>
<evidence type="ECO:0000313" key="5">
    <source>
        <dbReference type="Proteomes" id="UP000316096"/>
    </source>
</evidence>
<dbReference type="CDD" id="cd04080">
    <property type="entry name" value="CBM6_cellulase-like"/>
    <property type="match status" value="1"/>
</dbReference>
<reference evidence="4 5" key="1">
    <citation type="submission" date="2019-06" db="EMBL/GenBank/DDBJ databases">
        <title>Sequencing the genomes of 1000 actinobacteria strains.</title>
        <authorList>
            <person name="Klenk H.-P."/>
        </authorList>
    </citation>
    <scope>NUCLEOTIDE SEQUENCE [LARGE SCALE GENOMIC DNA]</scope>
    <source>
        <strain evidence="4 5">DSM 102200</strain>
    </source>
</reference>
<keyword evidence="1 2" id="KW-0732">Signal</keyword>
<keyword evidence="5" id="KW-1185">Reference proteome</keyword>
<dbReference type="PROSITE" id="PS51175">
    <property type="entry name" value="CBM6"/>
    <property type="match status" value="1"/>
</dbReference>
<dbReference type="SMART" id="SM00606">
    <property type="entry name" value="CBD_IV"/>
    <property type="match status" value="1"/>
</dbReference>
<name>A0A543C1G1_9ACTN</name>
<dbReference type="InterPro" id="IPR005084">
    <property type="entry name" value="CBM6"/>
</dbReference>
<evidence type="ECO:0000256" key="1">
    <source>
        <dbReference type="ARBA" id="ARBA00022729"/>
    </source>
</evidence>
<evidence type="ECO:0000313" key="4">
    <source>
        <dbReference type="EMBL" id="TQL90898.1"/>
    </source>
</evidence>